<sequence length="68" mass="6585">MLGVGVAHGSVTGGGVMRAVVEVWVVLDRFGTFLGVLVEAGGETEVSAGCDGSPQGVDAAASEGVPAV</sequence>
<keyword evidence="3" id="KW-1185">Reference proteome</keyword>
<accession>A0ABN1R1K9</accession>
<dbReference type="Proteomes" id="UP001501578">
    <property type="component" value="Unassembled WGS sequence"/>
</dbReference>
<evidence type="ECO:0000256" key="1">
    <source>
        <dbReference type="SAM" id="MobiDB-lite"/>
    </source>
</evidence>
<gene>
    <name evidence="2" type="ORF">GCM10009560_70010</name>
</gene>
<evidence type="ECO:0000313" key="2">
    <source>
        <dbReference type="EMBL" id="GAA0950501.1"/>
    </source>
</evidence>
<name>A0ABN1R1K9_9ACTN</name>
<reference evidence="2 3" key="1">
    <citation type="journal article" date="2019" name="Int. J. Syst. Evol. Microbiol.">
        <title>The Global Catalogue of Microorganisms (GCM) 10K type strain sequencing project: providing services to taxonomists for standard genome sequencing and annotation.</title>
        <authorList>
            <consortium name="The Broad Institute Genomics Platform"/>
            <consortium name="The Broad Institute Genome Sequencing Center for Infectious Disease"/>
            <person name="Wu L."/>
            <person name="Ma J."/>
        </authorList>
    </citation>
    <scope>NUCLEOTIDE SEQUENCE [LARGE SCALE GENOMIC DNA]</scope>
    <source>
        <strain evidence="2 3">JCM 11136</strain>
    </source>
</reference>
<evidence type="ECO:0000313" key="3">
    <source>
        <dbReference type="Proteomes" id="UP001501578"/>
    </source>
</evidence>
<protein>
    <submittedName>
        <fullName evidence="2">Uncharacterized protein</fullName>
    </submittedName>
</protein>
<feature type="region of interest" description="Disordered" evidence="1">
    <location>
        <begin position="47"/>
        <end position="68"/>
    </location>
</feature>
<proteinExistence type="predicted"/>
<organism evidence="2 3">
    <name type="scientific">Nonomuraea longicatena</name>
    <dbReference type="NCBI Taxonomy" id="83682"/>
    <lineage>
        <taxon>Bacteria</taxon>
        <taxon>Bacillati</taxon>
        <taxon>Actinomycetota</taxon>
        <taxon>Actinomycetes</taxon>
        <taxon>Streptosporangiales</taxon>
        <taxon>Streptosporangiaceae</taxon>
        <taxon>Nonomuraea</taxon>
    </lineage>
</organism>
<comment type="caution">
    <text evidence="2">The sequence shown here is derived from an EMBL/GenBank/DDBJ whole genome shotgun (WGS) entry which is preliminary data.</text>
</comment>
<dbReference type="EMBL" id="BAAAHQ010000046">
    <property type="protein sequence ID" value="GAA0950501.1"/>
    <property type="molecule type" value="Genomic_DNA"/>
</dbReference>